<dbReference type="SUPFAM" id="SSF52096">
    <property type="entry name" value="ClpP/crotonase"/>
    <property type="match status" value="1"/>
</dbReference>
<protein>
    <recommendedName>
        <fullName evidence="3">Serine dehydrogenasease</fullName>
    </recommendedName>
</protein>
<reference evidence="1 2" key="1">
    <citation type="submission" date="2023-07" db="EMBL/GenBank/DDBJ databases">
        <title>Genomic Encyclopedia of Type Strains, Phase IV (KMG-IV): sequencing the most valuable type-strain genomes for metagenomic binning, comparative biology and taxonomic classification.</title>
        <authorList>
            <person name="Goeker M."/>
        </authorList>
    </citation>
    <scope>NUCLEOTIDE SEQUENCE [LARGE SCALE GENOMIC DNA]</scope>
    <source>
        <strain evidence="1 2">DSM 1111</strain>
    </source>
</reference>
<dbReference type="Gene3D" id="3.90.226.10">
    <property type="entry name" value="2-enoyl-CoA Hydratase, Chain A, domain 1"/>
    <property type="match status" value="1"/>
</dbReference>
<sequence length="320" mass="35735">MLLFSQNGWGSTDLHKISSNDVVGGALTAMNARFAEAFDGTAIILRSPMRFGLDDVVRQQIELIAEEPQRDNGKLVVMLETTGGYIETVERIYSVFRRHFTAVEFVIPNYAYSAGTVLALSGDEIHMDYYSVLGPIDPQVEDENGGGLVPGLGYLAKYNELCATINEEEQKRISGGDFRNVSAEIAYLLKKFDPGKLYHIEHAIEHSISLLKEWLPRHKFKNWTKTETRGTDVTVDDRIARASQIAECLGNAARWHSHGRGIGMRELASEEIKLLVHDFGAEPKTNQAVRDYYNLFIDFGDKMGSKAAIHTHRSGFVPIA</sequence>
<evidence type="ECO:0008006" key="3">
    <source>
        <dbReference type="Google" id="ProtNLM"/>
    </source>
</evidence>
<evidence type="ECO:0000313" key="2">
    <source>
        <dbReference type="Proteomes" id="UP001238496"/>
    </source>
</evidence>
<proteinExistence type="predicted"/>
<dbReference type="Pfam" id="PF01972">
    <property type="entry name" value="SDH_protease"/>
    <property type="match status" value="1"/>
</dbReference>
<gene>
    <name evidence="1" type="ORF">J2045_001281</name>
</gene>
<organism evidence="1 2">
    <name type="scientific">Peteryoungia aggregata LMG 23059</name>
    <dbReference type="NCBI Taxonomy" id="1368425"/>
    <lineage>
        <taxon>Bacteria</taxon>
        <taxon>Pseudomonadati</taxon>
        <taxon>Pseudomonadota</taxon>
        <taxon>Alphaproteobacteria</taxon>
        <taxon>Hyphomicrobiales</taxon>
        <taxon>Rhizobiaceae</taxon>
        <taxon>Peteryoungia</taxon>
    </lineage>
</organism>
<dbReference type="Proteomes" id="UP001238496">
    <property type="component" value="Unassembled WGS sequence"/>
</dbReference>
<evidence type="ECO:0000313" key="1">
    <source>
        <dbReference type="EMBL" id="MDQ0420262.1"/>
    </source>
</evidence>
<comment type="caution">
    <text evidence="1">The sequence shown here is derived from an EMBL/GenBank/DDBJ whole genome shotgun (WGS) entry which is preliminary data.</text>
</comment>
<keyword evidence="2" id="KW-1185">Reference proteome</keyword>
<dbReference type="PANTHER" id="PTHR35984:SF1">
    <property type="entry name" value="PERIPLASMIC SERINE PROTEASE"/>
    <property type="match status" value="1"/>
</dbReference>
<name>A0ABU0G6E9_9HYPH</name>
<dbReference type="EMBL" id="JAUSUW010000003">
    <property type="protein sequence ID" value="MDQ0420262.1"/>
    <property type="molecule type" value="Genomic_DNA"/>
</dbReference>
<dbReference type="PANTHER" id="PTHR35984">
    <property type="entry name" value="PERIPLASMIC SERINE PROTEASE"/>
    <property type="match status" value="1"/>
</dbReference>
<dbReference type="InterPro" id="IPR029045">
    <property type="entry name" value="ClpP/crotonase-like_dom_sf"/>
</dbReference>
<accession>A0ABU0G6E9</accession>
<dbReference type="InterPro" id="IPR002825">
    <property type="entry name" value="Pept_S49_ser-pept_pro"/>
</dbReference>